<dbReference type="Proteomes" id="UP000184335">
    <property type="component" value="Unassembled WGS sequence"/>
</dbReference>
<dbReference type="Gene3D" id="3.40.50.300">
    <property type="entry name" value="P-loop containing nucleotide triphosphate hydrolases"/>
    <property type="match status" value="1"/>
</dbReference>
<reference evidence="1 2" key="1">
    <citation type="submission" date="2016-11" db="EMBL/GenBank/DDBJ databases">
        <authorList>
            <person name="Jaros S."/>
            <person name="Januszkiewicz K."/>
            <person name="Wedrychowicz H."/>
        </authorList>
    </citation>
    <scope>NUCLEOTIDE SEQUENCE [LARGE SCALE GENOMIC DNA]</scope>
    <source>
        <strain evidence="1 2">DSM 25479</strain>
    </source>
</reference>
<accession>A0A1M5ZWZ1</accession>
<dbReference type="AlphaFoldDB" id="A0A1M5ZWZ1"/>
<organism evidence="1 2">
    <name type="scientific">Cruoricaptor ignavus</name>
    <dbReference type="NCBI Taxonomy" id="1118202"/>
    <lineage>
        <taxon>Bacteria</taxon>
        <taxon>Pseudomonadati</taxon>
        <taxon>Bacteroidota</taxon>
        <taxon>Flavobacteriia</taxon>
        <taxon>Flavobacteriales</taxon>
        <taxon>Weeksellaceae</taxon>
        <taxon>Cruoricaptor</taxon>
    </lineage>
</organism>
<keyword evidence="2" id="KW-1185">Reference proteome</keyword>
<protein>
    <submittedName>
        <fullName evidence="1">Uncharacterized protein</fullName>
    </submittedName>
</protein>
<dbReference type="RefSeq" id="WP_073177091.1">
    <property type="nucleotide sequence ID" value="NZ_FQYI01000001.1"/>
</dbReference>
<evidence type="ECO:0000313" key="2">
    <source>
        <dbReference type="Proteomes" id="UP000184335"/>
    </source>
</evidence>
<dbReference type="SUPFAM" id="SSF52540">
    <property type="entry name" value="P-loop containing nucleoside triphosphate hydrolases"/>
    <property type="match status" value="1"/>
</dbReference>
<evidence type="ECO:0000313" key="1">
    <source>
        <dbReference type="EMBL" id="SHI28807.1"/>
    </source>
</evidence>
<dbReference type="InterPro" id="IPR027417">
    <property type="entry name" value="P-loop_NTPase"/>
</dbReference>
<dbReference type="STRING" id="1118202.SAMN05443429_1012"/>
<name>A0A1M5ZWZ1_9FLAO</name>
<sequence length="213" mass="24441">MKIPDGIIPISYDYKKAGKFLREIAMELTHREFLIPQHERAMVFAALVYFLRDEKAAEAIGLDLNKGLMLSGPIGCGKTTLFRIMQKFPKNQASFGIVSTRKVVSEFMQQGYEILENYSFGQQYNYNRKPIVWCFDDLGAEASSKYFGNNCNVMAEILLSRYDLFIEKGIPTHLTTNLTAAEIEQVYGNRIRSRMREMFNLIGYSAKSTDKRL</sequence>
<dbReference type="OrthoDB" id="835620at2"/>
<proteinExistence type="predicted"/>
<dbReference type="EMBL" id="FQYI01000001">
    <property type="protein sequence ID" value="SHI28807.1"/>
    <property type="molecule type" value="Genomic_DNA"/>
</dbReference>
<gene>
    <name evidence="1" type="ORF">SAMN05443429_1012</name>
</gene>